<dbReference type="EMBL" id="HADX01008837">
    <property type="protein sequence ID" value="SBP31069.1"/>
    <property type="molecule type" value="Transcribed_RNA"/>
</dbReference>
<feature type="non-terminal residue" evidence="2">
    <location>
        <position position="1"/>
    </location>
</feature>
<gene>
    <name evidence="2" type="primary">NEBL</name>
</gene>
<feature type="region of interest" description="Disordered" evidence="1">
    <location>
        <begin position="55"/>
        <end position="78"/>
    </location>
</feature>
<sequence length="148" mass="16917">RVSRCSSIRRITATCIRPACHQSDPSPPRHTQPPCGSTERCMTTPLRTTMKFPSETVMSSSTLNPSTKAGCTARSREPGSPGCCRRTMWRAATEEEEKRCPVRWRRWCSLHVRTKWLVNKSSLYKVLRFYLLPGGKPSHRPKPRLSEM</sequence>
<accession>A0A1A7YLP5</accession>
<protein>
    <submittedName>
        <fullName evidence="2">Uncharacterized protein</fullName>
    </submittedName>
</protein>
<organism evidence="2">
    <name type="scientific">Iconisemion striatum</name>
    <dbReference type="NCBI Taxonomy" id="60296"/>
    <lineage>
        <taxon>Eukaryota</taxon>
        <taxon>Metazoa</taxon>
        <taxon>Chordata</taxon>
        <taxon>Craniata</taxon>
        <taxon>Vertebrata</taxon>
        <taxon>Euteleostomi</taxon>
        <taxon>Actinopterygii</taxon>
        <taxon>Neopterygii</taxon>
        <taxon>Teleostei</taxon>
        <taxon>Neoteleostei</taxon>
        <taxon>Acanthomorphata</taxon>
        <taxon>Ovalentaria</taxon>
        <taxon>Atherinomorphae</taxon>
        <taxon>Cyprinodontiformes</taxon>
        <taxon>Nothobranchiidae</taxon>
        <taxon>Iconisemion</taxon>
    </lineage>
</organism>
<evidence type="ECO:0000313" key="2">
    <source>
        <dbReference type="EMBL" id="SBP31069.1"/>
    </source>
</evidence>
<proteinExistence type="predicted"/>
<evidence type="ECO:0000256" key="1">
    <source>
        <dbReference type="SAM" id="MobiDB-lite"/>
    </source>
</evidence>
<reference evidence="2" key="1">
    <citation type="submission" date="2016-05" db="EMBL/GenBank/DDBJ databases">
        <authorList>
            <person name="Lavstsen T."/>
            <person name="Jespersen J.S."/>
        </authorList>
    </citation>
    <scope>NUCLEOTIDE SEQUENCE</scope>
    <source>
        <tissue evidence="2">Brain</tissue>
    </source>
</reference>
<feature type="compositionally biased region" description="Polar residues" evidence="1">
    <location>
        <begin position="56"/>
        <end position="69"/>
    </location>
</feature>
<reference evidence="2" key="2">
    <citation type="submission" date="2016-06" db="EMBL/GenBank/DDBJ databases">
        <title>The genome of a short-lived fish provides insights into sex chromosome evolution and the genetic control of aging.</title>
        <authorList>
            <person name="Reichwald K."/>
            <person name="Felder M."/>
            <person name="Petzold A."/>
            <person name="Koch P."/>
            <person name="Groth M."/>
            <person name="Platzer M."/>
        </authorList>
    </citation>
    <scope>NUCLEOTIDE SEQUENCE</scope>
    <source>
        <tissue evidence="2">Brain</tissue>
    </source>
</reference>
<dbReference type="AlphaFoldDB" id="A0A1A7YLP5"/>
<name>A0A1A7YLP5_9TELE</name>